<reference evidence="1 2" key="1">
    <citation type="submission" date="2021-06" db="EMBL/GenBank/DDBJ databases">
        <title>Caerostris darwini draft genome.</title>
        <authorList>
            <person name="Kono N."/>
            <person name="Arakawa K."/>
        </authorList>
    </citation>
    <scope>NUCLEOTIDE SEQUENCE [LARGE SCALE GENOMIC DNA]</scope>
</reference>
<organism evidence="1 2">
    <name type="scientific">Caerostris darwini</name>
    <dbReference type="NCBI Taxonomy" id="1538125"/>
    <lineage>
        <taxon>Eukaryota</taxon>
        <taxon>Metazoa</taxon>
        <taxon>Ecdysozoa</taxon>
        <taxon>Arthropoda</taxon>
        <taxon>Chelicerata</taxon>
        <taxon>Arachnida</taxon>
        <taxon>Araneae</taxon>
        <taxon>Araneomorphae</taxon>
        <taxon>Entelegynae</taxon>
        <taxon>Araneoidea</taxon>
        <taxon>Araneidae</taxon>
        <taxon>Caerostris</taxon>
    </lineage>
</organism>
<sequence>MPIWRSLILLRIPTLFHTKRQGDHFFDKPSKVKAVAPGDGFEKQKVLKCLENPCSKFLWNIHLKLHRTHRGKSKTCFSTVSKLLPFILTIPRNVIKHYSTIQRRGHRCQQRSEHLLKKDYFCMHAFHLIVANEVRRSNVFVGNGDDGEKKKSKGMSRLFY</sequence>
<evidence type="ECO:0000313" key="1">
    <source>
        <dbReference type="EMBL" id="GIY53991.1"/>
    </source>
</evidence>
<protein>
    <submittedName>
        <fullName evidence="1">Uncharacterized protein</fullName>
    </submittedName>
</protein>
<comment type="caution">
    <text evidence="1">The sequence shown here is derived from an EMBL/GenBank/DDBJ whole genome shotgun (WGS) entry which is preliminary data.</text>
</comment>
<keyword evidence="2" id="KW-1185">Reference proteome</keyword>
<name>A0AAV4U897_9ARAC</name>
<accession>A0AAV4U897</accession>
<proteinExistence type="predicted"/>
<evidence type="ECO:0000313" key="2">
    <source>
        <dbReference type="Proteomes" id="UP001054837"/>
    </source>
</evidence>
<dbReference type="Proteomes" id="UP001054837">
    <property type="component" value="Unassembled WGS sequence"/>
</dbReference>
<dbReference type="EMBL" id="BPLQ01010847">
    <property type="protein sequence ID" value="GIY53991.1"/>
    <property type="molecule type" value="Genomic_DNA"/>
</dbReference>
<dbReference type="AlphaFoldDB" id="A0AAV4U897"/>
<gene>
    <name evidence="1" type="ORF">CDAR_82751</name>
</gene>